<evidence type="ECO:0000256" key="1">
    <source>
        <dbReference type="SAM" id="MobiDB-lite"/>
    </source>
</evidence>
<keyword evidence="3" id="KW-1185">Reference proteome</keyword>
<protein>
    <submittedName>
        <fullName evidence="2">Uncharacterized protein</fullName>
    </submittedName>
</protein>
<feature type="region of interest" description="Disordered" evidence="1">
    <location>
        <begin position="31"/>
        <end position="53"/>
    </location>
</feature>
<dbReference type="Proteomes" id="UP000198951">
    <property type="component" value="Unassembled WGS sequence"/>
</dbReference>
<evidence type="ECO:0000313" key="2">
    <source>
        <dbReference type="EMBL" id="SEA94970.1"/>
    </source>
</evidence>
<gene>
    <name evidence="2" type="ORF">SAMN05443667_1137</name>
</gene>
<accession>A0A1H4FDQ0</accession>
<dbReference type="EMBL" id="FNRD01000013">
    <property type="protein sequence ID" value="SEA94970.1"/>
    <property type="molecule type" value="Genomic_DNA"/>
</dbReference>
<dbReference type="AlphaFoldDB" id="A0A1H4FDQ0"/>
<dbReference type="STRING" id="150146.SAMN05443667_1137"/>
<sequence>MEKKINSLLNDASKKVENIEHLGAKITAGRVVPTPSNSLKPKIIVKPKNDEEK</sequence>
<organism evidence="2 3">
    <name type="scientific">Flavobacterium gillisiae</name>
    <dbReference type="NCBI Taxonomy" id="150146"/>
    <lineage>
        <taxon>Bacteria</taxon>
        <taxon>Pseudomonadati</taxon>
        <taxon>Bacteroidota</taxon>
        <taxon>Flavobacteriia</taxon>
        <taxon>Flavobacteriales</taxon>
        <taxon>Flavobacteriaceae</taxon>
        <taxon>Flavobacterium</taxon>
    </lineage>
</organism>
<name>A0A1H4FDQ0_9FLAO</name>
<dbReference type="RefSeq" id="WP_176980636.1">
    <property type="nucleotide sequence ID" value="NZ_FNRD01000013.1"/>
</dbReference>
<evidence type="ECO:0000313" key="3">
    <source>
        <dbReference type="Proteomes" id="UP000198951"/>
    </source>
</evidence>
<proteinExistence type="predicted"/>
<reference evidence="3" key="1">
    <citation type="submission" date="2016-10" db="EMBL/GenBank/DDBJ databases">
        <authorList>
            <person name="Varghese N."/>
            <person name="Submissions S."/>
        </authorList>
    </citation>
    <scope>NUCLEOTIDE SEQUENCE [LARGE SCALE GENOMIC DNA]</scope>
    <source>
        <strain evidence="3">DSM 22376</strain>
    </source>
</reference>